<accession>L7CEP9</accession>
<keyword evidence="3" id="KW-0378">Hydrolase</keyword>
<dbReference type="InterPro" id="IPR050738">
    <property type="entry name" value="Sulfatase"/>
</dbReference>
<dbReference type="PANTHER" id="PTHR42693:SF53">
    <property type="entry name" value="ENDO-4-O-SULFATASE"/>
    <property type="match status" value="1"/>
</dbReference>
<dbReference type="PROSITE" id="PS00523">
    <property type="entry name" value="SULFATASE_1"/>
    <property type="match status" value="1"/>
</dbReference>
<dbReference type="CDD" id="cd16143">
    <property type="entry name" value="ARS_like"/>
    <property type="match status" value="1"/>
</dbReference>
<dbReference type="InterPro" id="IPR000917">
    <property type="entry name" value="Sulfatase_N"/>
</dbReference>
<dbReference type="PATRIC" id="fig|993516.3.peg.3516"/>
<dbReference type="PANTHER" id="PTHR42693">
    <property type="entry name" value="ARYLSULFATASE FAMILY MEMBER"/>
    <property type="match status" value="1"/>
</dbReference>
<comment type="caution">
    <text evidence="7">The sequence shown here is derived from an EMBL/GenBank/DDBJ whole genome shotgun (WGS) entry which is preliminary data.</text>
</comment>
<dbReference type="InterPro" id="IPR024607">
    <property type="entry name" value="Sulfatase_CS"/>
</dbReference>
<feature type="domain" description="Sulfatase N-terminal" evidence="6">
    <location>
        <begin position="8"/>
        <end position="366"/>
    </location>
</feature>
<dbReference type="Proteomes" id="UP000010959">
    <property type="component" value="Unassembled WGS sequence"/>
</dbReference>
<feature type="region of interest" description="Disordered" evidence="5">
    <location>
        <begin position="496"/>
        <end position="525"/>
    </location>
</feature>
<reference evidence="7 8" key="1">
    <citation type="journal article" date="2013" name="Mar. Genomics">
        <title>Expression of sulfatases in Rhodopirellula baltica and the diversity of sulfatases in the genus Rhodopirellula.</title>
        <authorList>
            <person name="Wegner C.E."/>
            <person name="Richter-Heitmann T."/>
            <person name="Klindworth A."/>
            <person name="Klockow C."/>
            <person name="Richter M."/>
            <person name="Achstetter T."/>
            <person name="Glockner F.O."/>
            <person name="Harder J."/>
        </authorList>
    </citation>
    <scope>NUCLEOTIDE SEQUENCE [LARGE SCALE GENOMIC DNA]</scope>
    <source>
        <strain evidence="7 8">SWK14</strain>
    </source>
</reference>
<dbReference type="SUPFAM" id="SSF53649">
    <property type="entry name" value="Alkaline phosphatase-like"/>
    <property type="match status" value="1"/>
</dbReference>
<dbReference type="EMBL" id="AMWG01000092">
    <property type="protein sequence ID" value="ELP32734.1"/>
    <property type="molecule type" value="Genomic_DNA"/>
</dbReference>
<keyword evidence="4" id="KW-0106">Calcium</keyword>
<evidence type="ECO:0000256" key="4">
    <source>
        <dbReference type="ARBA" id="ARBA00022837"/>
    </source>
</evidence>
<dbReference type="AlphaFoldDB" id="L7CEP9"/>
<keyword evidence="2" id="KW-0479">Metal-binding</keyword>
<evidence type="ECO:0000313" key="8">
    <source>
        <dbReference type="Proteomes" id="UP000010959"/>
    </source>
</evidence>
<dbReference type="Pfam" id="PF00884">
    <property type="entry name" value="Sulfatase"/>
    <property type="match status" value="1"/>
</dbReference>
<dbReference type="InterPro" id="IPR017850">
    <property type="entry name" value="Alkaline_phosphatase_core_sf"/>
</dbReference>
<evidence type="ECO:0000256" key="2">
    <source>
        <dbReference type="ARBA" id="ARBA00022723"/>
    </source>
</evidence>
<evidence type="ECO:0000313" key="7">
    <source>
        <dbReference type="EMBL" id="ELP32734.1"/>
    </source>
</evidence>
<dbReference type="Gene3D" id="3.30.1120.10">
    <property type="match status" value="1"/>
</dbReference>
<evidence type="ECO:0000256" key="1">
    <source>
        <dbReference type="ARBA" id="ARBA00008779"/>
    </source>
</evidence>
<evidence type="ECO:0000259" key="6">
    <source>
        <dbReference type="Pfam" id="PF00884"/>
    </source>
</evidence>
<feature type="region of interest" description="Disordered" evidence="5">
    <location>
        <begin position="175"/>
        <end position="197"/>
    </location>
</feature>
<organism evidence="7 8">
    <name type="scientific">Rhodopirellula baltica SWK14</name>
    <dbReference type="NCBI Taxonomy" id="993516"/>
    <lineage>
        <taxon>Bacteria</taxon>
        <taxon>Pseudomonadati</taxon>
        <taxon>Planctomycetota</taxon>
        <taxon>Planctomycetia</taxon>
        <taxon>Pirellulales</taxon>
        <taxon>Pirellulaceae</taxon>
        <taxon>Rhodopirellula</taxon>
    </lineage>
</organism>
<dbReference type="RefSeq" id="WP_007338233.1">
    <property type="nucleotide sequence ID" value="NZ_AMWG01000092.1"/>
</dbReference>
<protein>
    <submittedName>
        <fullName evidence="7">Iduronate-2-sulfatase</fullName>
    </submittedName>
</protein>
<dbReference type="GO" id="GO:0004065">
    <property type="term" value="F:arylsulfatase activity"/>
    <property type="evidence" value="ECO:0007669"/>
    <property type="project" value="TreeGrafter"/>
</dbReference>
<gene>
    <name evidence="7" type="ORF">RBSWK_03305</name>
</gene>
<evidence type="ECO:0000256" key="5">
    <source>
        <dbReference type="SAM" id="MobiDB-lite"/>
    </source>
</evidence>
<evidence type="ECO:0000256" key="3">
    <source>
        <dbReference type="ARBA" id="ARBA00022801"/>
    </source>
</evidence>
<dbReference type="Gene3D" id="3.40.720.10">
    <property type="entry name" value="Alkaline Phosphatase, subunit A"/>
    <property type="match status" value="1"/>
</dbReference>
<dbReference type="GO" id="GO:0046872">
    <property type="term" value="F:metal ion binding"/>
    <property type="evidence" value="ECO:0007669"/>
    <property type="project" value="UniProtKB-KW"/>
</dbReference>
<sequence length="687" mass="75132">MNAADNPPNVVLIFADDLGYGDLGCYGATKVQTPNIDRLATEGRRFTDAHSVSAVCTPSRYALLTGQYPLRGNDGRGVWGPAPVTSPLIVDTEKTTIADVFKSSDYDTAAIGKWHLGFGEGTNQWQEPLRPGPQDLGFDYYFGMPVVNSAPPYVFVENDRVVGSDPGDPLVYVGRNKKNTTPITPIPPEAAQRSPNQFGGAKKAHELFDDYQVGTTLAKKSVQWINERQDKPFLLYLATTNIHHPFTPAKRFQGTSQCGLYGDSIHELDWIVGEILSCLEDNGLSDNTLVIFTSDNGGMFNRGGQAAFKAGHRQNGDLLGFKFGVWEGGHRVPLIVRWPGKVEPGTTSDQLIGNVDLLATFAAVTGQELSKTQLADSVNMLPALVSQPAKPLRDHLVLAPHKGTHLSMRKGKWMYIPSRGSGGFGGRKPGDHTFAGPPAISFVGSANSDIVNGKIKTDAPPAQLYDLEADVRETRNLYNDFPEVVKELDKLLENYAPPEQERGRGNKGPNPAKKTPATSSSRTASFDFESGTLEPWKIIEGKFAHPVGSRSRFFRNLEEYNKQGEFYLTTLESSADAEKGMDSQVGIIVSPLFIPERGKMTFRVGGGRGKSTYVALCTVDGKEVQFARGVNDQAMQKESWDLTPYAGQKLFIKVVDESTNGWGHITVDDFQFDAKVLSEYASNVKDK</sequence>
<comment type="similarity">
    <text evidence="1">Belongs to the sulfatase family.</text>
</comment>
<proteinExistence type="inferred from homology"/>
<name>L7CEP9_RHOBT</name>